<comment type="caution">
    <text evidence="8">The sequence shown here is derived from an EMBL/GenBank/DDBJ whole genome shotgun (WGS) entry which is preliminary data.</text>
</comment>
<evidence type="ECO:0000256" key="6">
    <source>
        <dbReference type="ARBA" id="ARBA00035023"/>
    </source>
</evidence>
<evidence type="ECO:0000256" key="4">
    <source>
        <dbReference type="ARBA" id="ARBA00023004"/>
    </source>
</evidence>
<evidence type="ECO:0000256" key="7">
    <source>
        <dbReference type="ARBA" id="ARBA00035045"/>
    </source>
</evidence>
<evidence type="ECO:0000256" key="1">
    <source>
        <dbReference type="ARBA" id="ARBA00001954"/>
    </source>
</evidence>
<evidence type="ECO:0000256" key="2">
    <source>
        <dbReference type="ARBA" id="ARBA00022964"/>
    </source>
</evidence>
<comment type="similarity">
    <text evidence="5">Belongs to the 2-oxoadipate dioxygenase/decarboxylase family.</text>
</comment>
<evidence type="ECO:0000256" key="3">
    <source>
        <dbReference type="ARBA" id="ARBA00023002"/>
    </source>
</evidence>
<dbReference type="Pfam" id="PF07063">
    <property type="entry name" value="HGLS"/>
    <property type="match status" value="1"/>
</dbReference>
<evidence type="ECO:0000313" key="8">
    <source>
        <dbReference type="EMBL" id="RVT43620.1"/>
    </source>
</evidence>
<keyword evidence="2" id="KW-0223">Dioxygenase</keyword>
<dbReference type="EMBL" id="RZUL01000001">
    <property type="protein sequence ID" value="RVT43620.1"/>
    <property type="molecule type" value="Genomic_DNA"/>
</dbReference>
<dbReference type="RefSeq" id="WP_127689160.1">
    <property type="nucleotide sequence ID" value="NZ_RZUL01000001.1"/>
</dbReference>
<accession>A0A437JCZ0</accession>
<name>A0A437JCZ0_9SPHN</name>
<dbReference type="EC" id="1.13.11.93" evidence="6"/>
<dbReference type="InterPro" id="IPR009770">
    <property type="entry name" value="HGLS"/>
</dbReference>
<dbReference type="Proteomes" id="UP000282977">
    <property type="component" value="Unassembled WGS sequence"/>
</dbReference>
<organism evidence="8 9">
    <name type="scientific">Sphingobium algorifonticola</name>
    <dbReference type="NCBI Taxonomy" id="2008318"/>
    <lineage>
        <taxon>Bacteria</taxon>
        <taxon>Pseudomonadati</taxon>
        <taxon>Pseudomonadota</taxon>
        <taxon>Alphaproteobacteria</taxon>
        <taxon>Sphingomonadales</taxon>
        <taxon>Sphingomonadaceae</taxon>
        <taxon>Sphingobium</taxon>
    </lineage>
</organism>
<evidence type="ECO:0000256" key="5">
    <source>
        <dbReference type="ARBA" id="ARBA00035013"/>
    </source>
</evidence>
<dbReference type="PANTHER" id="PTHR31136">
    <property type="entry name" value="DUF1338 DOMAIN-CONTAINING PROTEIN"/>
    <property type="match status" value="1"/>
</dbReference>
<dbReference type="SMART" id="SM01150">
    <property type="entry name" value="DUF1338"/>
    <property type="match status" value="1"/>
</dbReference>
<protein>
    <recommendedName>
        <fullName evidence="6">2-oxoadipate dioxygenase/decarboxylase</fullName>
        <ecNumber evidence="6">1.13.11.93</ecNumber>
    </recommendedName>
    <alternativeName>
        <fullName evidence="7">2-hydroxyglutarate synthase</fullName>
    </alternativeName>
</protein>
<reference evidence="8 9" key="1">
    <citation type="submission" date="2019-01" db="EMBL/GenBank/DDBJ databases">
        <authorList>
            <person name="Chen W.-M."/>
        </authorList>
    </citation>
    <scope>NUCLEOTIDE SEQUENCE [LARGE SCALE GENOMIC DNA]</scope>
    <source>
        <strain evidence="8 9">TLA-22</strain>
    </source>
</reference>
<sequence length="342" mass="35924">MTIPSDTLTQLVTAVLGAEAASAALTLLALPDLPDADAAMVSRAHGAVAMTVALHHRLLERVPTAAAYAADCRAAGRRILLDHGALRTVILPDAAPTGAIPGGAAAFARILEPLGYVRADIYPLDRLRMTGYAWCHRDLPDSIAQFFVSELHVDRFDAGFAAAATRIFGTTRDPLTPEAQEALAGFAANGRVPLALALAALPSLVAAFDRHHALPALADYETLKAASAEAAWIATEGNAFNHGTDRVDDVEAVAAAQRAAGRAMKDRIEVSGSGRVRQTAYRADWVERAFLGVDGAAVTLTVPGSFYEFIDRAVDPASGLLDLKFDSGNAQGIFKMTASLDA</sequence>
<dbReference type="OrthoDB" id="506370at2"/>
<keyword evidence="3" id="KW-0560">Oxidoreductase</keyword>
<dbReference type="Gene3D" id="3.10.180.50">
    <property type="match status" value="1"/>
</dbReference>
<keyword evidence="4" id="KW-0408">Iron</keyword>
<evidence type="ECO:0000313" key="9">
    <source>
        <dbReference type="Proteomes" id="UP000282977"/>
    </source>
</evidence>
<dbReference type="PANTHER" id="PTHR31136:SF5">
    <property type="entry name" value="2-OXOADIPATE DIOXYGENASE_DECARBOXYLASE, CHLOROPLASTIC"/>
    <property type="match status" value="1"/>
</dbReference>
<dbReference type="AlphaFoldDB" id="A0A437JCZ0"/>
<keyword evidence="9" id="KW-1185">Reference proteome</keyword>
<comment type="cofactor">
    <cofactor evidence="1">
        <name>Fe(2+)</name>
        <dbReference type="ChEBI" id="CHEBI:29033"/>
    </cofactor>
</comment>
<proteinExistence type="inferred from homology"/>
<dbReference type="GO" id="GO:0051213">
    <property type="term" value="F:dioxygenase activity"/>
    <property type="evidence" value="ECO:0007669"/>
    <property type="project" value="UniProtKB-KW"/>
</dbReference>
<gene>
    <name evidence="8" type="ORF">ENE74_03135</name>
</gene>